<keyword evidence="3" id="KW-1185">Reference proteome</keyword>
<dbReference type="EMBL" id="JAGSPC010000001">
    <property type="protein sequence ID" value="MBV7259229.1"/>
    <property type="molecule type" value="Genomic_DNA"/>
</dbReference>
<proteinExistence type="predicted"/>
<evidence type="ECO:0008006" key="4">
    <source>
        <dbReference type="Google" id="ProtNLM"/>
    </source>
</evidence>
<accession>A0A9X1F307</accession>
<dbReference type="RefSeq" id="WP_218404475.1">
    <property type="nucleotide sequence ID" value="NZ_JAGSPC010000001.1"/>
</dbReference>
<keyword evidence="1" id="KW-0732">Signal</keyword>
<organism evidence="2 3">
    <name type="scientific">Erythrobacter crassostreae</name>
    <dbReference type="NCBI Taxonomy" id="2828328"/>
    <lineage>
        <taxon>Bacteria</taxon>
        <taxon>Pseudomonadati</taxon>
        <taxon>Pseudomonadota</taxon>
        <taxon>Alphaproteobacteria</taxon>
        <taxon>Sphingomonadales</taxon>
        <taxon>Erythrobacteraceae</taxon>
        <taxon>Erythrobacter/Porphyrobacter group</taxon>
        <taxon>Erythrobacter</taxon>
    </lineage>
</organism>
<name>A0A9X1F307_9SPHN</name>
<reference evidence="2" key="1">
    <citation type="submission" date="2021-04" db="EMBL/GenBank/DDBJ databases">
        <authorList>
            <person name="Pira H."/>
            <person name="Risdian C."/>
            <person name="Wink J."/>
        </authorList>
    </citation>
    <scope>NUCLEOTIDE SEQUENCE</scope>
    <source>
        <strain evidence="2">WH158</strain>
    </source>
</reference>
<evidence type="ECO:0000256" key="1">
    <source>
        <dbReference type="SAM" id="SignalP"/>
    </source>
</evidence>
<gene>
    <name evidence="2" type="ORF">KCG46_06545</name>
</gene>
<sequence>MIGRFITACALALTLPVSALAKDDTSFAQLRKEEAVTVNPEKAYFLFRVPDAANSIFFLRVPSKADLAAYETAKRAEYDRKKRKMPYEEFVFDWEEVPNLFEVRPKRKYVEIGDKLRVQIVEAPAGEYVVYGVGYNGYMYQCNCMGTVGFVAEPGKVTDLGTYLVSNAWDPSPHPELKDESGLGRVARMDFGMFAFGIRPVEGEAFVPAQLAGSEIVPAPYRAIGPWVDRRRIHANRLAAIPGVLEYREGIPFDPVTGDELRLSLHN</sequence>
<evidence type="ECO:0000313" key="2">
    <source>
        <dbReference type="EMBL" id="MBV7259229.1"/>
    </source>
</evidence>
<dbReference type="Proteomes" id="UP001138681">
    <property type="component" value="Unassembled WGS sequence"/>
</dbReference>
<comment type="caution">
    <text evidence="2">The sequence shown here is derived from an EMBL/GenBank/DDBJ whole genome shotgun (WGS) entry which is preliminary data.</text>
</comment>
<evidence type="ECO:0000313" key="3">
    <source>
        <dbReference type="Proteomes" id="UP001138681"/>
    </source>
</evidence>
<dbReference type="AlphaFoldDB" id="A0A9X1F307"/>
<protein>
    <recommendedName>
        <fullName evidence="4">DUF4893 domain-containing protein</fullName>
    </recommendedName>
</protein>
<feature type="signal peptide" evidence="1">
    <location>
        <begin position="1"/>
        <end position="21"/>
    </location>
</feature>
<feature type="chain" id="PRO_5040784212" description="DUF4893 domain-containing protein" evidence="1">
    <location>
        <begin position="22"/>
        <end position="267"/>
    </location>
</feature>